<sequence>MLLRRLVLVQLMFSDTVYHCLHCDSSLGASFLLICLPPENYDINLLSTLECLRMLRFNSLNCILRAYFTKLQEEIFSQV</sequence>
<reference evidence="2 3" key="2">
    <citation type="journal article" date="2018" name="Plant J.">
        <title>The Physcomitrella patens chromosome-scale assembly reveals moss genome structure and evolution.</title>
        <authorList>
            <person name="Lang D."/>
            <person name="Ullrich K.K."/>
            <person name="Murat F."/>
            <person name="Fuchs J."/>
            <person name="Jenkins J."/>
            <person name="Haas F.B."/>
            <person name="Piednoel M."/>
            <person name="Gundlach H."/>
            <person name="Van Bel M."/>
            <person name="Meyberg R."/>
            <person name="Vives C."/>
            <person name="Morata J."/>
            <person name="Symeonidi A."/>
            <person name="Hiss M."/>
            <person name="Muchero W."/>
            <person name="Kamisugi Y."/>
            <person name="Saleh O."/>
            <person name="Blanc G."/>
            <person name="Decker E.L."/>
            <person name="van Gessel N."/>
            <person name="Grimwood J."/>
            <person name="Hayes R.D."/>
            <person name="Graham S.W."/>
            <person name="Gunter L.E."/>
            <person name="McDaniel S.F."/>
            <person name="Hoernstein S.N.W."/>
            <person name="Larsson A."/>
            <person name="Li F.W."/>
            <person name="Perroud P.F."/>
            <person name="Phillips J."/>
            <person name="Ranjan P."/>
            <person name="Rokshar D.S."/>
            <person name="Rothfels C.J."/>
            <person name="Schneider L."/>
            <person name="Shu S."/>
            <person name="Stevenson D.W."/>
            <person name="Thummler F."/>
            <person name="Tillich M."/>
            <person name="Villarreal Aguilar J.C."/>
            <person name="Widiez T."/>
            <person name="Wong G.K."/>
            <person name="Wymore A."/>
            <person name="Zhang Y."/>
            <person name="Zimmer A.D."/>
            <person name="Quatrano R.S."/>
            <person name="Mayer K.F.X."/>
            <person name="Goodstein D."/>
            <person name="Casacuberta J.M."/>
            <person name="Vandepoele K."/>
            <person name="Reski R."/>
            <person name="Cuming A.C."/>
            <person name="Tuskan G.A."/>
            <person name="Maumus F."/>
            <person name="Salse J."/>
            <person name="Schmutz J."/>
            <person name="Rensing S.A."/>
        </authorList>
    </citation>
    <scope>NUCLEOTIDE SEQUENCE [LARGE SCALE GENOMIC DNA]</scope>
    <source>
        <strain evidence="2 3">cv. Gransden 2004</strain>
    </source>
</reference>
<organism evidence="2 3">
    <name type="scientific">Physcomitrium patens</name>
    <name type="common">Spreading-leaved earth moss</name>
    <name type="synonym">Physcomitrella patens</name>
    <dbReference type="NCBI Taxonomy" id="3218"/>
    <lineage>
        <taxon>Eukaryota</taxon>
        <taxon>Viridiplantae</taxon>
        <taxon>Streptophyta</taxon>
        <taxon>Embryophyta</taxon>
        <taxon>Bryophyta</taxon>
        <taxon>Bryophytina</taxon>
        <taxon>Bryopsida</taxon>
        <taxon>Funariidae</taxon>
        <taxon>Funariales</taxon>
        <taxon>Funariaceae</taxon>
        <taxon>Physcomitrium</taxon>
    </lineage>
</organism>
<evidence type="ECO:0000256" key="1">
    <source>
        <dbReference type="SAM" id="SignalP"/>
    </source>
</evidence>
<dbReference type="Gramene" id="Pp3c15_17110V3.1">
    <property type="protein sequence ID" value="PAC:32929762.CDS.1"/>
    <property type="gene ID" value="Pp3c15_17110"/>
</dbReference>
<reference evidence="2 3" key="1">
    <citation type="journal article" date="2008" name="Science">
        <title>The Physcomitrella genome reveals evolutionary insights into the conquest of land by plants.</title>
        <authorList>
            <person name="Rensing S."/>
            <person name="Lang D."/>
            <person name="Zimmer A."/>
            <person name="Terry A."/>
            <person name="Salamov A."/>
            <person name="Shapiro H."/>
            <person name="Nishiyama T."/>
            <person name="Perroud P.-F."/>
            <person name="Lindquist E."/>
            <person name="Kamisugi Y."/>
            <person name="Tanahashi T."/>
            <person name="Sakakibara K."/>
            <person name="Fujita T."/>
            <person name="Oishi K."/>
            <person name="Shin-I T."/>
            <person name="Kuroki Y."/>
            <person name="Toyoda A."/>
            <person name="Suzuki Y."/>
            <person name="Hashimoto A."/>
            <person name="Yamaguchi K."/>
            <person name="Sugano A."/>
            <person name="Kohara Y."/>
            <person name="Fujiyama A."/>
            <person name="Anterola A."/>
            <person name="Aoki S."/>
            <person name="Ashton N."/>
            <person name="Barbazuk W.B."/>
            <person name="Barker E."/>
            <person name="Bennetzen J."/>
            <person name="Bezanilla M."/>
            <person name="Blankenship R."/>
            <person name="Cho S.H."/>
            <person name="Dutcher S."/>
            <person name="Estelle M."/>
            <person name="Fawcett J.A."/>
            <person name="Gundlach H."/>
            <person name="Hanada K."/>
            <person name="Heyl A."/>
            <person name="Hicks K.A."/>
            <person name="Hugh J."/>
            <person name="Lohr M."/>
            <person name="Mayer K."/>
            <person name="Melkozernov A."/>
            <person name="Murata T."/>
            <person name="Nelson D."/>
            <person name="Pils B."/>
            <person name="Prigge M."/>
            <person name="Reiss B."/>
            <person name="Renner T."/>
            <person name="Rombauts S."/>
            <person name="Rushton P."/>
            <person name="Sanderfoot A."/>
            <person name="Schween G."/>
            <person name="Shiu S.-H."/>
            <person name="Stueber K."/>
            <person name="Theodoulou F.L."/>
            <person name="Tu H."/>
            <person name="Van de Peer Y."/>
            <person name="Verrier P.J."/>
            <person name="Waters E."/>
            <person name="Wood A."/>
            <person name="Yang L."/>
            <person name="Cove D."/>
            <person name="Cuming A."/>
            <person name="Hasebe M."/>
            <person name="Lucas S."/>
            <person name="Mishler D.B."/>
            <person name="Reski R."/>
            <person name="Grigoriev I."/>
            <person name="Quatrano R.S."/>
            <person name="Boore J.L."/>
        </authorList>
    </citation>
    <scope>NUCLEOTIDE SEQUENCE [LARGE SCALE GENOMIC DNA]</scope>
    <source>
        <strain evidence="2 3">cv. Gransden 2004</strain>
    </source>
</reference>
<dbReference type="AlphaFoldDB" id="A0A7I3ZC32"/>
<dbReference type="Gramene" id="Pp3c15_17110V3.2">
    <property type="protein sequence ID" value="PAC:32929763.CDS.1"/>
    <property type="gene ID" value="Pp3c15_17110"/>
</dbReference>
<dbReference type="InParanoid" id="A0A7I3ZC32"/>
<dbReference type="EnsemblPlants" id="Pp3c15_17110V3.1">
    <property type="protein sequence ID" value="PAC:32929762.CDS.1"/>
    <property type="gene ID" value="Pp3c15_17110"/>
</dbReference>
<dbReference type="EMBL" id="ABEU02000015">
    <property type="status" value="NOT_ANNOTATED_CDS"/>
    <property type="molecule type" value="Genomic_DNA"/>
</dbReference>
<reference evidence="2" key="3">
    <citation type="submission" date="2020-12" db="UniProtKB">
        <authorList>
            <consortium name="EnsemblPlants"/>
        </authorList>
    </citation>
    <scope>IDENTIFICATION</scope>
</reference>
<dbReference type="Proteomes" id="UP000006727">
    <property type="component" value="Chromosome 15"/>
</dbReference>
<feature type="chain" id="PRO_5036203958" evidence="1">
    <location>
        <begin position="20"/>
        <end position="79"/>
    </location>
</feature>
<evidence type="ECO:0000313" key="2">
    <source>
        <dbReference type="EnsemblPlants" id="PAC:32929763.CDS.1"/>
    </source>
</evidence>
<keyword evidence="1" id="KW-0732">Signal</keyword>
<evidence type="ECO:0000313" key="3">
    <source>
        <dbReference type="Proteomes" id="UP000006727"/>
    </source>
</evidence>
<dbReference type="EnsemblPlants" id="Pp3c15_17110V3.2">
    <property type="protein sequence ID" value="PAC:32929763.CDS.1"/>
    <property type="gene ID" value="Pp3c15_17110"/>
</dbReference>
<proteinExistence type="predicted"/>
<protein>
    <submittedName>
        <fullName evidence="2">Uncharacterized protein</fullName>
    </submittedName>
</protein>
<feature type="signal peptide" evidence="1">
    <location>
        <begin position="1"/>
        <end position="19"/>
    </location>
</feature>
<accession>A0A7I3ZC32</accession>
<name>A0A7I3ZC32_PHYPA</name>
<keyword evidence="3" id="KW-1185">Reference proteome</keyword>